<dbReference type="EMBL" id="FOGC01000006">
    <property type="protein sequence ID" value="SEQ76694.1"/>
    <property type="molecule type" value="Genomic_DNA"/>
</dbReference>
<accession>A0A1H9IQ27</accession>
<name>A0A1H9IQ27_9GAMM</name>
<dbReference type="PROSITE" id="PS51257">
    <property type="entry name" value="PROKAR_LIPOPROTEIN"/>
    <property type="match status" value="1"/>
</dbReference>
<sequence>MPLIYRYIFFLIFFLSGCTLKPTSSSEVKVHFIAGSDINKNKKGEPSPVQLFIYQVNNQDNFSAENPLLLVSSSYTNTRHDYSRIAEIILQPGQHKTVSLPLKTGSNTFAFIAAFREMVNNQWSVVHTVENPPHFIWEKLFKGQPVPQYIRLQASTVALSEQGML</sequence>
<dbReference type="RefSeq" id="WP_177173122.1">
    <property type="nucleotide sequence ID" value="NZ_FOGC01000006.1"/>
</dbReference>
<dbReference type="STRING" id="988801.SAMN05216522_106142"/>
<dbReference type="NCBIfam" id="TIGR03352">
    <property type="entry name" value="VI_chp_3"/>
    <property type="match status" value="1"/>
</dbReference>
<keyword evidence="2" id="KW-1185">Reference proteome</keyword>
<keyword evidence="1" id="KW-0449">Lipoprotein</keyword>
<dbReference type="PANTHER" id="PTHR37625:SF4">
    <property type="entry name" value="OUTER MEMBRANE LIPOPROTEIN"/>
    <property type="match status" value="1"/>
</dbReference>
<evidence type="ECO:0000313" key="2">
    <source>
        <dbReference type="Proteomes" id="UP000242515"/>
    </source>
</evidence>
<protein>
    <submittedName>
        <fullName evidence="1">Type VI secretion lipoprotein, VC_A0113 family</fullName>
    </submittedName>
</protein>
<dbReference type="Pfam" id="PF12790">
    <property type="entry name" value="T6SS-SciN"/>
    <property type="match status" value="1"/>
</dbReference>
<reference evidence="2" key="1">
    <citation type="submission" date="2016-10" db="EMBL/GenBank/DDBJ databases">
        <authorList>
            <person name="Varghese N."/>
            <person name="Submissions S."/>
        </authorList>
    </citation>
    <scope>NUCLEOTIDE SEQUENCE [LARGE SCALE GENOMIC DNA]</scope>
    <source>
        <strain evidence="2">8N4</strain>
    </source>
</reference>
<proteinExistence type="predicted"/>
<organism evidence="1 2">
    <name type="scientific">Rosenbergiella nectarea</name>
    <dbReference type="NCBI Taxonomy" id="988801"/>
    <lineage>
        <taxon>Bacteria</taxon>
        <taxon>Pseudomonadati</taxon>
        <taxon>Pseudomonadota</taxon>
        <taxon>Gammaproteobacteria</taxon>
        <taxon>Enterobacterales</taxon>
        <taxon>Erwiniaceae</taxon>
        <taxon>Rosenbergiella</taxon>
    </lineage>
</organism>
<dbReference type="PANTHER" id="PTHR37625">
    <property type="entry name" value="OUTER MEMBRANE LIPOPROTEIN-RELATED"/>
    <property type="match status" value="1"/>
</dbReference>
<dbReference type="InterPro" id="IPR038706">
    <property type="entry name" value="Type_VI_SciN-like_sf"/>
</dbReference>
<dbReference type="Proteomes" id="UP000242515">
    <property type="component" value="Unassembled WGS sequence"/>
</dbReference>
<dbReference type="Gene3D" id="2.60.40.4150">
    <property type="entry name" value="Type VI secretion system, lipoprotein SciN"/>
    <property type="match status" value="1"/>
</dbReference>
<evidence type="ECO:0000313" key="1">
    <source>
        <dbReference type="EMBL" id="SEQ76694.1"/>
    </source>
</evidence>
<dbReference type="InterPro" id="IPR017734">
    <property type="entry name" value="T6SS_SciN"/>
</dbReference>
<gene>
    <name evidence="1" type="ORF">SAMN05216522_106142</name>
</gene>
<dbReference type="AlphaFoldDB" id="A0A1H9IQ27"/>